<name>A0A9D1LFL4_9BURK</name>
<dbReference type="GO" id="GO:0003688">
    <property type="term" value="F:DNA replication origin binding"/>
    <property type="evidence" value="ECO:0007669"/>
    <property type="project" value="TreeGrafter"/>
</dbReference>
<dbReference type="SUPFAM" id="SSF52540">
    <property type="entry name" value="P-loop containing nucleoside triphosphate hydrolases"/>
    <property type="match status" value="1"/>
</dbReference>
<protein>
    <submittedName>
        <fullName evidence="2">DnaA regulatory inactivator Hda</fullName>
    </submittedName>
</protein>
<accession>A0A9D1LFL4</accession>
<evidence type="ECO:0000313" key="3">
    <source>
        <dbReference type="Proteomes" id="UP000824083"/>
    </source>
</evidence>
<dbReference type="InterPro" id="IPR055199">
    <property type="entry name" value="Hda_lid"/>
</dbReference>
<dbReference type="Gene3D" id="1.10.8.60">
    <property type="match status" value="1"/>
</dbReference>
<organism evidence="2 3">
    <name type="scientific">Candidatus Aphodousia faecigallinarum</name>
    <dbReference type="NCBI Taxonomy" id="2840677"/>
    <lineage>
        <taxon>Bacteria</taxon>
        <taxon>Pseudomonadati</taxon>
        <taxon>Pseudomonadota</taxon>
        <taxon>Betaproteobacteria</taxon>
        <taxon>Burkholderiales</taxon>
        <taxon>Sutterellaceae</taxon>
        <taxon>Sutterellaceae incertae sedis</taxon>
        <taxon>Candidatus Aphodousia</taxon>
    </lineage>
</organism>
<dbReference type="AlphaFoldDB" id="A0A9D1LFL4"/>
<feature type="domain" description="Hda lid" evidence="1">
    <location>
        <begin position="146"/>
        <end position="208"/>
    </location>
</feature>
<reference evidence="2" key="1">
    <citation type="submission" date="2020-10" db="EMBL/GenBank/DDBJ databases">
        <authorList>
            <person name="Gilroy R."/>
        </authorList>
    </citation>
    <scope>NUCLEOTIDE SEQUENCE</scope>
    <source>
        <strain evidence="2">7463</strain>
    </source>
</reference>
<comment type="caution">
    <text evidence="2">The sequence shown here is derived from an EMBL/GenBank/DDBJ whole genome shotgun (WGS) entry which is preliminary data.</text>
</comment>
<dbReference type="InterPro" id="IPR027417">
    <property type="entry name" value="P-loop_NTPase"/>
</dbReference>
<dbReference type="EMBL" id="DVMY01000086">
    <property type="protein sequence ID" value="HIU37735.1"/>
    <property type="molecule type" value="Genomic_DNA"/>
</dbReference>
<dbReference type="Gene3D" id="3.40.50.300">
    <property type="entry name" value="P-loop containing nucleotide triphosphate hydrolases"/>
    <property type="match status" value="1"/>
</dbReference>
<dbReference type="GO" id="GO:0006270">
    <property type="term" value="P:DNA replication initiation"/>
    <property type="evidence" value="ECO:0007669"/>
    <property type="project" value="TreeGrafter"/>
</dbReference>
<gene>
    <name evidence="2" type="ORF">IAC56_05620</name>
</gene>
<dbReference type="Pfam" id="PF22688">
    <property type="entry name" value="Hda_lid"/>
    <property type="match status" value="1"/>
</dbReference>
<dbReference type="PANTHER" id="PTHR30050:SF2">
    <property type="entry name" value="CHROMOSOMAL REPLICATION INITIATOR PROTEIN DNAA"/>
    <property type="match status" value="1"/>
</dbReference>
<dbReference type="Proteomes" id="UP000824083">
    <property type="component" value="Unassembled WGS sequence"/>
</dbReference>
<sequence>MLFEQLPLDISMDPAATLDNFIVGENGEAVTCLKQMLDQAEPQLVYLWGESGVGKTHLAIAMGLKDRDVPAFSESCLRYAVDDVDTLSDEGLDRLFALINEVRVHPGATLVMTGKKSPAEKFVRPDICTRLTWGAVFHIKALEGEMWKALAAQAKERGIEVTAEAEGWMKNYLPRDIKVLSKLLSEMDRELLAKKKASITVPALKSWLSKHGEEI</sequence>
<dbReference type="GO" id="GO:0005886">
    <property type="term" value="C:plasma membrane"/>
    <property type="evidence" value="ECO:0007669"/>
    <property type="project" value="TreeGrafter"/>
</dbReference>
<dbReference type="PANTHER" id="PTHR30050">
    <property type="entry name" value="CHROMOSOMAL REPLICATION INITIATOR PROTEIN DNAA"/>
    <property type="match status" value="1"/>
</dbReference>
<evidence type="ECO:0000313" key="2">
    <source>
        <dbReference type="EMBL" id="HIU37735.1"/>
    </source>
</evidence>
<reference evidence="2" key="2">
    <citation type="journal article" date="2021" name="PeerJ">
        <title>Extensive microbial diversity within the chicken gut microbiome revealed by metagenomics and culture.</title>
        <authorList>
            <person name="Gilroy R."/>
            <person name="Ravi A."/>
            <person name="Getino M."/>
            <person name="Pursley I."/>
            <person name="Horton D.L."/>
            <person name="Alikhan N.F."/>
            <person name="Baker D."/>
            <person name="Gharbi K."/>
            <person name="Hall N."/>
            <person name="Watson M."/>
            <person name="Adriaenssens E.M."/>
            <person name="Foster-Nyarko E."/>
            <person name="Jarju S."/>
            <person name="Secka A."/>
            <person name="Antonio M."/>
            <person name="Oren A."/>
            <person name="Chaudhuri R.R."/>
            <person name="La Ragione R."/>
            <person name="Hildebrand F."/>
            <person name="Pallen M.J."/>
        </authorList>
    </citation>
    <scope>NUCLEOTIDE SEQUENCE</scope>
    <source>
        <strain evidence="2">7463</strain>
    </source>
</reference>
<evidence type="ECO:0000259" key="1">
    <source>
        <dbReference type="Pfam" id="PF22688"/>
    </source>
</evidence>
<proteinExistence type="predicted"/>